<dbReference type="EMBL" id="JADGMS010000001">
    <property type="protein sequence ID" value="KAF9688884.1"/>
    <property type="molecule type" value="Genomic_DNA"/>
</dbReference>
<evidence type="ECO:0000313" key="2">
    <source>
        <dbReference type="Proteomes" id="UP000657918"/>
    </source>
</evidence>
<gene>
    <name evidence="1" type="ORF">SADUNF_Sadunf01G0034300</name>
</gene>
<name>A0A835N9T0_9ROSI</name>
<accession>A0A835N9T0</accession>
<reference evidence="1 2" key="1">
    <citation type="submission" date="2020-10" db="EMBL/GenBank/DDBJ databases">
        <title>Plant Genome Project.</title>
        <authorList>
            <person name="Zhang R.-G."/>
        </authorList>
    </citation>
    <scope>NUCLEOTIDE SEQUENCE [LARGE SCALE GENOMIC DNA]</scope>
    <source>
        <strain evidence="1">FAFU-HL-1</strain>
        <tissue evidence="1">Leaf</tissue>
    </source>
</reference>
<evidence type="ECO:0000313" key="1">
    <source>
        <dbReference type="EMBL" id="KAF9688884.1"/>
    </source>
</evidence>
<proteinExistence type="predicted"/>
<comment type="caution">
    <text evidence="1">The sequence shown here is derived from an EMBL/GenBank/DDBJ whole genome shotgun (WGS) entry which is preliminary data.</text>
</comment>
<protein>
    <submittedName>
        <fullName evidence="1">Uncharacterized protein</fullName>
    </submittedName>
</protein>
<dbReference type="Proteomes" id="UP000657918">
    <property type="component" value="Unassembled WGS sequence"/>
</dbReference>
<dbReference type="AlphaFoldDB" id="A0A835N9T0"/>
<keyword evidence="2" id="KW-1185">Reference proteome</keyword>
<organism evidence="1 2">
    <name type="scientific">Salix dunnii</name>
    <dbReference type="NCBI Taxonomy" id="1413687"/>
    <lineage>
        <taxon>Eukaryota</taxon>
        <taxon>Viridiplantae</taxon>
        <taxon>Streptophyta</taxon>
        <taxon>Embryophyta</taxon>
        <taxon>Tracheophyta</taxon>
        <taxon>Spermatophyta</taxon>
        <taxon>Magnoliopsida</taxon>
        <taxon>eudicotyledons</taxon>
        <taxon>Gunneridae</taxon>
        <taxon>Pentapetalae</taxon>
        <taxon>rosids</taxon>
        <taxon>fabids</taxon>
        <taxon>Malpighiales</taxon>
        <taxon>Salicaceae</taxon>
        <taxon>Saliceae</taxon>
        <taxon>Salix</taxon>
    </lineage>
</organism>
<sequence>MEEFETSTKKLLTQEEEEFCKGAKRERREIKTLKLSLDQYQTKLTTFPYGSPSAVSVHKLYQFLLSFRLSWKSKLGRQFPNNTNEKEEITNLSIDICDRPPFLLLSHSPPHIGHYFRSIPN</sequence>